<protein>
    <recommendedName>
        <fullName evidence="9">Kinesin motor domain-containing protein</fullName>
    </recommendedName>
</protein>
<evidence type="ECO:0000313" key="11">
    <source>
        <dbReference type="Proteomes" id="UP001157418"/>
    </source>
</evidence>
<evidence type="ECO:0000256" key="6">
    <source>
        <dbReference type="PROSITE-ProRule" id="PRU00283"/>
    </source>
</evidence>
<reference evidence="10 11" key="1">
    <citation type="submission" date="2022-01" db="EMBL/GenBank/DDBJ databases">
        <authorList>
            <person name="Xiong W."/>
            <person name="Schranz E."/>
        </authorList>
    </citation>
    <scope>NUCLEOTIDE SEQUENCE [LARGE SCALE GENOMIC DNA]</scope>
</reference>
<dbReference type="SMART" id="SM00129">
    <property type="entry name" value="KISc"/>
    <property type="match status" value="1"/>
</dbReference>
<dbReference type="PROSITE" id="PS50067">
    <property type="entry name" value="KINESIN_MOTOR_2"/>
    <property type="match status" value="1"/>
</dbReference>
<evidence type="ECO:0000256" key="1">
    <source>
        <dbReference type="ARBA" id="ARBA00007310"/>
    </source>
</evidence>
<dbReference type="Proteomes" id="UP001157418">
    <property type="component" value="Unassembled WGS sequence"/>
</dbReference>
<proteinExistence type="inferred from homology"/>
<evidence type="ECO:0000256" key="5">
    <source>
        <dbReference type="ARBA" id="ARBA00023175"/>
    </source>
</evidence>
<dbReference type="FunFam" id="3.40.850.10:FF:000026">
    <property type="entry name" value="Centromere-associated protein E"/>
    <property type="match status" value="1"/>
</dbReference>
<evidence type="ECO:0000259" key="9">
    <source>
        <dbReference type="PROSITE" id="PS50067"/>
    </source>
</evidence>
<dbReference type="PANTHER" id="PTHR47968:SF75">
    <property type="entry name" value="CENTROMERE-ASSOCIATED PROTEIN E"/>
    <property type="match status" value="1"/>
</dbReference>
<dbReference type="PRINTS" id="PR00380">
    <property type="entry name" value="KINESINHEAVY"/>
</dbReference>
<dbReference type="InterPro" id="IPR027640">
    <property type="entry name" value="Kinesin-like_fam"/>
</dbReference>
<feature type="compositionally biased region" description="Basic and acidic residues" evidence="8">
    <location>
        <begin position="421"/>
        <end position="437"/>
    </location>
</feature>
<evidence type="ECO:0000313" key="10">
    <source>
        <dbReference type="EMBL" id="CAH1453440.1"/>
    </source>
</evidence>
<feature type="coiled-coil region" evidence="7">
    <location>
        <begin position="332"/>
        <end position="400"/>
    </location>
</feature>
<evidence type="ECO:0000256" key="7">
    <source>
        <dbReference type="SAM" id="Coils"/>
    </source>
</evidence>
<dbReference type="Gene3D" id="3.40.850.10">
    <property type="entry name" value="Kinesin motor domain"/>
    <property type="match status" value="1"/>
</dbReference>
<keyword evidence="3 6" id="KW-0067">ATP-binding</keyword>
<dbReference type="InterPro" id="IPR001752">
    <property type="entry name" value="Kinesin_motor_dom"/>
</dbReference>
<feature type="coiled-coil region" evidence="7">
    <location>
        <begin position="1009"/>
        <end position="1134"/>
    </location>
</feature>
<feature type="domain" description="Kinesin motor" evidence="9">
    <location>
        <begin position="3"/>
        <end position="326"/>
    </location>
</feature>
<keyword evidence="2 6" id="KW-0547">Nucleotide-binding</keyword>
<dbReference type="EMBL" id="CAKMRJ010005745">
    <property type="protein sequence ID" value="CAH1453440.1"/>
    <property type="molecule type" value="Genomic_DNA"/>
</dbReference>
<keyword evidence="4 7" id="KW-0175">Coiled coil</keyword>
<evidence type="ECO:0000256" key="8">
    <source>
        <dbReference type="SAM" id="MobiDB-lite"/>
    </source>
</evidence>
<name>A0AAU9PSP8_9ASTR</name>
<comment type="caution">
    <text evidence="10">The sequence shown here is derived from an EMBL/GenBank/DDBJ whole genome shotgun (WGS) entry which is preliminary data.</text>
</comment>
<dbReference type="Pfam" id="PF00225">
    <property type="entry name" value="Kinesin"/>
    <property type="match status" value="1"/>
</dbReference>
<feature type="binding site" evidence="6">
    <location>
        <begin position="78"/>
        <end position="85"/>
    </location>
    <ligand>
        <name>ATP</name>
        <dbReference type="ChEBI" id="CHEBI:30616"/>
    </ligand>
</feature>
<dbReference type="SUPFAM" id="SSF52540">
    <property type="entry name" value="P-loop containing nucleoside triphosphate hydrolases"/>
    <property type="match status" value="1"/>
</dbReference>
<dbReference type="InterPro" id="IPR019821">
    <property type="entry name" value="Kinesin_motor_CS"/>
</dbReference>
<dbReference type="GO" id="GO:0008017">
    <property type="term" value="F:microtubule binding"/>
    <property type="evidence" value="ECO:0007669"/>
    <property type="project" value="InterPro"/>
</dbReference>
<feature type="coiled-coil region" evidence="7">
    <location>
        <begin position="592"/>
        <end position="619"/>
    </location>
</feature>
<dbReference type="GO" id="GO:0140694">
    <property type="term" value="P:membraneless organelle assembly"/>
    <property type="evidence" value="ECO:0007669"/>
    <property type="project" value="UniProtKB-ARBA"/>
</dbReference>
<dbReference type="GO" id="GO:0000226">
    <property type="term" value="P:microtubule cytoskeleton organization"/>
    <property type="evidence" value="ECO:0007669"/>
    <property type="project" value="UniProtKB-ARBA"/>
</dbReference>
<dbReference type="GO" id="GO:0003777">
    <property type="term" value="F:microtubule motor activity"/>
    <property type="evidence" value="ECO:0007669"/>
    <property type="project" value="InterPro"/>
</dbReference>
<dbReference type="PANTHER" id="PTHR47968">
    <property type="entry name" value="CENTROMERE PROTEIN E"/>
    <property type="match status" value="1"/>
</dbReference>
<dbReference type="GO" id="GO:0043515">
    <property type="term" value="F:kinetochore binding"/>
    <property type="evidence" value="ECO:0007669"/>
    <property type="project" value="UniProtKB-ARBA"/>
</dbReference>
<evidence type="ECO:0000256" key="2">
    <source>
        <dbReference type="ARBA" id="ARBA00022741"/>
    </source>
</evidence>
<dbReference type="GO" id="GO:0000779">
    <property type="term" value="C:condensed chromosome, centromeric region"/>
    <property type="evidence" value="ECO:0007669"/>
    <property type="project" value="UniProtKB-ARBA"/>
</dbReference>
<keyword evidence="11" id="KW-1185">Reference proteome</keyword>
<organism evidence="10 11">
    <name type="scientific">Lactuca virosa</name>
    <dbReference type="NCBI Taxonomy" id="75947"/>
    <lineage>
        <taxon>Eukaryota</taxon>
        <taxon>Viridiplantae</taxon>
        <taxon>Streptophyta</taxon>
        <taxon>Embryophyta</taxon>
        <taxon>Tracheophyta</taxon>
        <taxon>Spermatophyta</taxon>
        <taxon>Magnoliopsida</taxon>
        <taxon>eudicotyledons</taxon>
        <taxon>Gunneridae</taxon>
        <taxon>Pentapetalae</taxon>
        <taxon>asterids</taxon>
        <taxon>campanulids</taxon>
        <taxon>Asterales</taxon>
        <taxon>Asteraceae</taxon>
        <taxon>Cichorioideae</taxon>
        <taxon>Cichorieae</taxon>
        <taxon>Lactucinae</taxon>
        <taxon>Lactuca</taxon>
    </lineage>
</organism>
<feature type="coiled-coil region" evidence="7">
    <location>
        <begin position="1170"/>
        <end position="1426"/>
    </location>
</feature>
<dbReference type="CDD" id="cd01374">
    <property type="entry name" value="KISc_CENP_E"/>
    <property type="match status" value="1"/>
</dbReference>
<dbReference type="GO" id="GO:0042327">
    <property type="term" value="P:positive regulation of phosphorylation"/>
    <property type="evidence" value="ECO:0007669"/>
    <property type="project" value="UniProtKB-ARBA"/>
</dbReference>
<evidence type="ECO:0000256" key="3">
    <source>
        <dbReference type="ARBA" id="ARBA00022840"/>
    </source>
</evidence>
<dbReference type="InterPro" id="IPR027417">
    <property type="entry name" value="P-loop_NTPase"/>
</dbReference>
<accession>A0AAU9PSP8</accession>
<dbReference type="InterPro" id="IPR036961">
    <property type="entry name" value="Kinesin_motor_dom_sf"/>
</dbReference>
<dbReference type="PROSITE" id="PS00411">
    <property type="entry name" value="KINESIN_MOTOR_1"/>
    <property type="match status" value="1"/>
</dbReference>
<gene>
    <name evidence="10" type="ORF">LVIROSA_LOCUS38681</name>
</gene>
<dbReference type="GO" id="GO:0000278">
    <property type="term" value="P:mitotic cell cycle"/>
    <property type="evidence" value="ECO:0007669"/>
    <property type="project" value="UniProtKB-ARBA"/>
</dbReference>
<dbReference type="GO" id="GO:0007018">
    <property type="term" value="P:microtubule-based movement"/>
    <property type="evidence" value="ECO:0007669"/>
    <property type="project" value="InterPro"/>
</dbReference>
<keyword evidence="5 6" id="KW-0505">Motor protein</keyword>
<evidence type="ECO:0000256" key="4">
    <source>
        <dbReference type="ARBA" id="ARBA00023054"/>
    </source>
</evidence>
<dbReference type="GO" id="GO:0005524">
    <property type="term" value="F:ATP binding"/>
    <property type="evidence" value="ECO:0007669"/>
    <property type="project" value="UniProtKB-UniRule"/>
</dbReference>
<comment type="similarity">
    <text evidence="1">Belongs to the TRAFAC class myosin-kinesin ATPase superfamily. Kinesin family. KIN-7 subfamily.</text>
</comment>
<dbReference type="GO" id="GO:0008608">
    <property type="term" value="P:attachment of spindle microtubules to kinetochore"/>
    <property type="evidence" value="ECO:0007669"/>
    <property type="project" value="UniProtKB-ARBA"/>
</dbReference>
<feature type="region of interest" description="Disordered" evidence="8">
    <location>
        <begin position="421"/>
        <end position="444"/>
    </location>
</feature>
<dbReference type="GO" id="GO:0033044">
    <property type="term" value="P:regulation of chromosome organization"/>
    <property type="evidence" value="ECO:0007669"/>
    <property type="project" value="UniProtKB-ARBA"/>
</dbReference>
<feature type="coiled-coil region" evidence="7">
    <location>
        <begin position="726"/>
        <end position="788"/>
    </location>
</feature>
<dbReference type="GO" id="GO:1901987">
    <property type="term" value="P:regulation of cell cycle phase transition"/>
    <property type="evidence" value="ECO:0007669"/>
    <property type="project" value="UniProtKB-ARBA"/>
</dbReference>
<sequence length="1498" mass="171462">MERINVAVRARPLSSEDAKSSPWRISGNSILFANPTTKFEFDRIFSEDCRTVDVYESRTKAIVSAAIGGFNGTVFAYGQTNSGKTHTMRGSSVEPGVIPLAVHDLFDKIQQETDREFLLRMSYMEIYNEEINDLLAPEHRKLQIHESIERGIFVAGLKEEIVTSPKQVLEFMDFGEAHRHIGETNMNLHSSRSHTIFRMIIESRDKVEDEFAESSCDAVRVSVLNLVDLAGSERAAKTGAEGVRLKEGSHINKSLMTLGTVIKKLSEGAESQGGHVPYRDSKLTRILQPALGGNANTAIICNITLAQIHADETKSSLQFASRALRVTNCVHVNEILTDAALLKRQKKEIEELRAKLQGSHSEHLGDEILNLRNTLLQSELERERIALELEEEKKAQAERDKMLQMQAKKIQNLSSMVISSSRDEVPNYHKKEKRRDTWCPGKLPKKMMNELPSTIPTQASAMKPVIRSERERGPLLPFEELVNDNTSNACNQERDCKSVSFFDFGLPDQRSLMHVTSRKKASNRKKSLPMESVELTEVKAEYEKLLMEFEAERTTNEIQIDYLTRRLVDTSHCLDNEQKIKSTSDTDKSSMEMEANLVIKQLQEKISVLEMEKEKASSFQNLDSVVDLDTEKDKEAIDKYEKLYKELLVAQEEAHLAHQQLTSSMDEDSEALAKLSTNIQEITFEIQQSKALFESEHLQNHSALSDLIAEVRSFSSHDFAQIKRLLADYEKVHSCMKAKVDELEREKISVLEMEKASSLQDLDSVIELEKQKDKYEELYMELLAAKEEANYAHQQLTSLMDEDSEALAKLSTNIQEITFEIQHSKPLVESISISITSMMDEHLQSCSALSDLISDIGSFSSHDITQIKRLLGDYEKLHSCMKLKIDELEHEKMENLDSDKYASNKHEELYMELLASQEDTNLAHQQLTLSMDEDSEALTKLSANIEEITFDIQQSKTLVDSITSMMDEHLQSCNTLIDDVRSFSSHDFTQMKTLLCDYEKLHSCMKAKVEELEHEKLLMCNQSEDLQKRLEEACLSGENSSRALTELSERYETETNELITEIRTLENEIGHLSTSVLAKEKESMRKDLEKTKVKLKETESKLRNTIQEKTKVKKASAEREIKRLHSQKMILERDMNKRESRRDSVLDRSSNIFEPRKGKGHVNNVDQEEYRKLEVLAFDMERTIVSLEEQLATANDENQQAVLRSESLVQEVEELSDKLEYSNSELERFEEMISSLRANLEEAAIKNQNADSSISRLMEEKEEMAMQLTDALLAIEEERAIWSTTQKASIEAIESKSKSYNAEIALLTDKMSEVRNELEACRETYNIINEKLSVAEEKVELEKSCSMEKSLEVDRLKNDLILLDDQKKTSEDKLLNQIVEITKERKELVAQIEEQQLLMEKCNDKLLNAKAKVEELTMKLSTLEAKTHCGDIDKAKLRMRLNGAQTRLDGMRVRCKEEMEEKEFMNKKFEEATNKLKEQLVCCRTENMNLKKHLLLKE</sequence>